<sequence>MITINQDQLTQQIICDYKRLTRHQFTMLPATLPKTHTGDGVNPTSYYQQHWEELNHLMGYLGQYPSQPLAYPKKETGLTLVTDASWGGEHERSTSGYLVHCFGNVLAWSSRRKKVFALSTCAAEYVALVDGTQLLACLHTLLEPLVGHLPLSINFNNKAAVLIAEDNLSKKQMKYLDRAFTFVNNFVRQFNLKLNWMPTINQSSDALMKVLGSVKIAKARGALNLINQV</sequence>
<dbReference type="CDD" id="cd09272">
    <property type="entry name" value="RNase_HI_RT_Ty1"/>
    <property type="match status" value="1"/>
</dbReference>
<evidence type="ECO:0000313" key="1">
    <source>
        <dbReference type="EMBL" id="MBW0575101.1"/>
    </source>
</evidence>
<dbReference type="OrthoDB" id="7691805at2759"/>
<dbReference type="EMBL" id="AVOT02095582">
    <property type="protein sequence ID" value="MBW0575101.1"/>
    <property type="molecule type" value="Genomic_DNA"/>
</dbReference>
<organism evidence="1 2">
    <name type="scientific">Austropuccinia psidii MF-1</name>
    <dbReference type="NCBI Taxonomy" id="1389203"/>
    <lineage>
        <taxon>Eukaryota</taxon>
        <taxon>Fungi</taxon>
        <taxon>Dikarya</taxon>
        <taxon>Basidiomycota</taxon>
        <taxon>Pucciniomycotina</taxon>
        <taxon>Pucciniomycetes</taxon>
        <taxon>Pucciniales</taxon>
        <taxon>Sphaerophragmiaceae</taxon>
        <taxon>Austropuccinia</taxon>
    </lineage>
</organism>
<dbReference type="PANTHER" id="PTHR11439">
    <property type="entry name" value="GAG-POL-RELATED RETROTRANSPOSON"/>
    <property type="match status" value="1"/>
</dbReference>
<protein>
    <submittedName>
        <fullName evidence="1">Uncharacterized protein</fullName>
    </submittedName>
</protein>
<reference evidence="1" key="1">
    <citation type="submission" date="2021-03" db="EMBL/GenBank/DDBJ databases">
        <title>Draft genome sequence of rust myrtle Austropuccinia psidii MF-1, a brazilian biotype.</title>
        <authorList>
            <person name="Quecine M.C."/>
            <person name="Pachon D.M.R."/>
            <person name="Bonatelli M.L."/>
            <person name="Correr F.H."/>
            <person name="Franceschini L.M."/>
            <person name="Leite T.F."/>
            <person name="Margarido G.R.A."/>
            <person name="Almeida C.A."/>
            <person name="Ferrarezi J.A."/>
            <person name="Labate C.A."/>
        </authorList>
    </citation>
    <scope>NUCLEOTIDE SEQUENCE</scope>
    <source>
        <strain evidence="1">MF-1</strain>
    </source>
</reference>
<accession>A0A9Q3K6W9</accession>
<name>A0A9Q3K6W9_9BASI</name>
<keyword evidence="2" id="KW-1185">Reference proteome</keyword>
<gene>
    <name evidence="1" type="ORF">O181_114816</name>
</gene>
<dbReference type="PANTHER" id="PTHR11439:SF483">
    <property type="entry name" value="PEPTIDE SYNTHASE GLIP-LIKE, PUTATIVE (AFU_ORTHOLOGUE AFUA_3G12920)-RELATED"/>
    <property type="match status" value="1"/>
</dbReference>
<dbReference type="AlphaFoldDB" id="A0A9Q3K6W9"/>
<dbReference type="Proteomes" id="UP000765509">
    <property type="component" value="Unassembled WGS sequence"/>
</dbReference>
<proteinExistence type="predicted"/>
<evidence type="ECO:0000313" key="2">
    <source>
        <dbReference type="Proteomes" id="UP000765509"/>
    </source>
</evidence>
<comment type="caution">
    <text evidence="1">The sequence shown here is derived from an EMBL/GenBank/DDBJ whole genome shotgun (WGS) entry which is preliminary data.</text>
</comment>